<dbReference type="PATRIC" id="fig|630.129.peg.3954"/>
<keyword evidence="3" id="KW-1185">Reference proteome</keyword>
<evidence type="ECO:0000313" key="3">
    <source>
        <dbReference type="Proteomes" id="UP000041601"/>
    </source>
</evidence>
<name>A0A0E1NHS2_YEREN</name>
<dbReference type="EMBL" id="CPXJ01000007">
    <property type="protein sequence ID" value="CND25682.1"/>
    <property type="molecule type" value="Genomic_DNA"/>
</dbReference>
<dbReference type="AlphaFoldDB" id="A0A0E1NHS2"/>
<dbReference type="Proteomes" id="UP000041601">
    <property type="component" value="Unassembled WGS sequence"/>
</dbReference>
<evidence type="ECO:0000313" key="2">
    <source>
        <dbReference type="EMBL" id="CND25682.1"/>
    </source>
</evidence>
<protein>
    <submittedName>
        <fullName evidence="1">Chromosome segregation ATPase</fullName>
    </submittedName>
</protein>
<gene>
    <name evidence="1" type="ORF">ERS137941_02424</name>
    <name evidence="2" type="ORF">ERS137959_00705</name>
</gene>
<evidence type="ECO:0000313" key="1">
    <source>
        <dbReference type="EMBL" id="CFQ64736.1"/>
    </source>
</evidence>
<dbReference type="EMBL" id="CGBR01000015">
    <property type="protein sequence ID" value="CFQ64736.1"/>
    <property type="molecule type" value="Genomic_DNA"/>
</dbReference>
<reference evidence="2 3" key="2">
    <citation type="submission" date="2015-03" db="EMBL/GenBank/DDBJ databases">
        <authorList>
            <consortium name="Pathogen Informatics"/>
            <person name="Murphy D."/>
        </authorList>
    </citation>
    <scope>NUCLEOTIDE SEQUENCE [LARGE SCALE GENOMIC DNA]</scope>
    <source>
        <strain evidence="2 3">IP05342</strain>
    </source>
</reference>
<dbReference type="KEGG" id="yet:CH48_1302"/>
<organism evidence="1 4">
    <name type="scientific">Yersinia enterocolitica</name>
    <dbReference type="NCBI Taxonomy" id="630"/>
    <lineage>
        <taxon>Bacteria</taxon>
        <taxon>Pseudomonadati</taxon>
        <taxon>Pseudomonadota</taxon>
        <taxon>Gammaproteobacteria</taxon>
        <taxon>Enterobacterales</taxon>
        <taxon>Yersiniaceae</taxon>
        <taxon>Yersinia</taxon>
    </lineage>
</organism>
<accession>A0A0E1NHS2</accession>
<dbReference type="Proteomes" id="UP000048841">
    <property type="component" value="Unassembled WGS sequence"/>
</dbReference>
<proteinExistence type="predicted"/>
<reference evidence="1 4" key="1">
    <citation type="submission" date="2015-03" db="EMBL/GenBank/DDBJ databases">
        <authorList>
            <person name="Murphy D."/>
        </authorList>
    </citation>
    <scope>NUCLEOTIDE SEQUENCE [LARGE SCALE GENOMIC DNA]</scope>
    <source>
        <strain evidence="1 4">IP26249</strain>
    </source>
</reference>
<dbReference type="RefSeq" id="WP_013649089.1">
    <property type="nucleotide sequence ID" value="NZ_CGBR01000015.1"/>
</dbReference>
<sequence length="91" mass="10673">MNGHNKVQDMLSDLQGRYTKLLSDFEKLKEYQYQINLLEEKAHQDHAARETLLRLDAAFPNGLKHEKIKLMGGISQMKMQFKQLETQIKNI</sequence>
<evidence type="ECO:0000313" key="4">
    <source>
        <dbReference type="Proteomes" id="UP000048841"/>
    </source>
</evidence>